<feature type="compositionally biased region" description="Basic and acidic residues" evidence="1">
    <location>
        <begin position="659"/>
        <end position="671"/>
    </location>
</feature>
<dbReference type="SUPFAM" id="SSF51045">
    <property type="entry name" value="WW domain"/>
    <property type="match status" value="1"/>
</dbReference>
<feature type="region of interest" description="Disordered" evidence="1">
    <location>
        <begin position="1"/>
        <end position="221"/>
    </location>
</feature>
<feature type="compositionally biased region" description="Basic and acidic residues" evidence="1">
    <location>
        <begin position="1045"/>
        <end position="1095"/>
    </location>
</feature>
<keyword evidence="4" id="KW-1185">Reference proteome</keyword>
<feature type="compositionally biased region" description="Basic and acidic residues" evidence="1">
    <location>
        <begin position="549"/>
        <end position="603"/>
    </location>
</feature>
<feature type="compositionally biased region" description="Basic and acidic residues" evidence="1">
    <location>
        <begin position="1256"/>
        <end position="1284"/>
    </location>
</feature>
<feature type="compositionally biased region" description="Basic and acidic residues" evidence="1">
    <location>
        <begin position="812"/>
        <end position="825"/>
    </location>
</feature>
<name>A0ABR3F0I9_9AGAR</name>
<accession>A0ABR3F0I9</accession>
<feature type="compositionally biased region" description="Gly residues" evidence="1">
    <location>
        <begin position="1295"/>
        <end position="1307"/>
    </location>
</feature>
<feature type="compositionally biased region" description="Basic and acidic residues" evidence="1">
    <location>
        <begin position="1009"/>
        <end position="1036"/>
    </location>
</feature>
<protein>
    <recommendedName>
        <fullName evidence="2">WW domain-containing protein</fullName>
    </recommendedName>
</protein>
<feature type="compositionally biased region" description="Pro residues" evidence="1">
    <location>
        <begin position="828"/>
        <end position="841"/>
    </location>
</feature>
<feature type="compositionally biased region" description="Basic and acidic residues" evidence="1">
    <location>
        <begin position="437"/>
        <end position="480"/>
    </location>
</feature>
<feature type="compositionally biased region" description="Basic and acidic residues" evidence="1">
    <location>
        <begin position="79"/>
        <end position="89"/>
    </location>
</feature>
<feature type="compositionally biased region" description="Basic residues" evidence="1">
    <location>
        <begin position="1308"/>
        <end position="1330"/>
    </location>
</feature>
<sequence>MDENEVLDWDEDEEQAQDPRVEDDADGVSLGSASDEENDVQPSTTAAEERRDLPATDAGRGVANGGTPQVALDSQANESGHHSKSEDTSTPHSGTSMQRRDPDNYGYSDSASPAAKSSRKKSRRPRDPPPSILPKVMHTLPAKPVASNPASYLAPSHPSLIEATAMSQAKGKNGPPASSSSSHTTSGDPPPRTSGPKPPSSNNTAPETSLPPGWEVRHSRSNEAVYYYNIRTYESTWTKPGLERSESSQSQDKSALTFEDRHYRPGGVEDTAGTSGHGRSDVDTAPARKGRAPRPREADTWFGPSGLHNDEHDDGGASDVPQRGRDAPRARRGRRSQSPPSPRRERDGDLDPRGSNRQHDRMRNTNSDKDIGYDDRASDSGRLTTYGHDLHHSDRHWAPGDDLRLHSRTGYDDSRKSQSKSGRYPPEPPQGSSSSQAHERRDYDRAEPSSHDRAREERKRDKLSPVASRGRDIEPRDHRYTQNSLPSAIRHRSRSPPPHLHVTTGGLPPNNSATPSLSASTSGRRNKPSRFAQPNTAPVLEDQDDWVPDEFKPTDKNGRHAQESPARSRRERSRDSERGRDMDTDRDFVDRPTPRRDAEERRETRRARSSSPVATPRSPELSPSASRPKRQPLPPQRMRFREMTSGNGGRPSSSAVDPVTRDPPPHRERARVSKFGPPLTTPTSSRMEIDSAVTPSAPRAFDTMEPLPPSGPRGRSRSRSFDGSRRVPRGRNRSRTRSRSRPRSRSREREREAVISREKERERDRDRERERERERDRDRERERDRDRDREREREKSSKRAGDGPVDLPRGPRAMEHPPAGDDRRGLMAPPPHLPSAPPVAPAPRGGRGGKGRGRRAREQGTGTNNIPVGVRGGTGDAHEGGGAPPPRYPQHDNSATSAPPKGLSGGNTIPLKNARSRGYGNGGRAEEDYMEPPRSPSRSRSRSPPRASVRDLPVRHEDMEVDRGRSTGTRRHSYTESRYDDNPPPKARSRSTSRRRGHRTPTLSPSPPRYRERERAYGREVPGRRERAATPPRERAATPPPSSREPSHTSPYDDRGYDRGTDRWPRRNGDSVEDVRSSRNGGEREREVERERGAAEDGPDTKQNGFKAPMQHPLPMNPMLLRIGPTTTSSTHHPRQPQYRDRTLSPGPSDSASISRDRDRPSFRGLSEIGEPPVARQSKPPVKIRRPPPLAKEMSSSSSSGLREDARLPQHVPMAVDEPDHLRASRPHNARRGGSLLDRLSGGVSSPVEENVIPSLRDRVLVPSKRDRSEDVHMENEDHYRGNEGDWDGADEAGGRGASGSYDAGGTGKRRRPNRSGGGRKSRRSNKIPV</sequence>
<evidence type="ECO:0000313" key="4">
    <source>
        <dbReference type="Proteomes" id="UP001465976"/>
    </source>
</evidence>
<dbReference type="InterPro" id="IPR001202">
    <property type="entry name" value="WW_dom"/>
</dbReference>
<feature type="compositionally biased region" description="Basic residues" evidence="1">
    <location>
        <begin position="987"/>
        <end position="999"/>
    </location>
</feature>
<feature type="compositionally biased region" description="Basic residues" evidence="1">
    <location>
        <begin position="726"/>
        <end position="744"/>
    </location>
</feature>
<feature type="domain" description="WW" evidence="2">
    <location>
        <begin position="208"/>
        <end position="242"/>
    </location>
</feature>
<dbReference type="Proteomes" id="UP001465976">
    <property type="component" value="Unassembled WGS sequence"/>
</dbReference>
<feature type="compositionally biased region" description="Basic and acidic residues" evidence="1">
    <location>
        <begin position="342"/>
        <end position="379"/>
    </location>
</feature>
<feature type="compositionally biased region" description="Basic and acidic residues" evidence="1">
    <location>
        <begin position="973"/>
        <end position="983"/>
    </location>
</feature>
<feature type="compositionally biased region" description="Basic and acidic residues" evidence="1">
    <location>
        <begin position="948"/>
        <end position="965"/>
    </location>
</feature>
<evidence type="ECO:0000259" key="2">
    <source>
        <dbReference type="PROSITE" id="PS50020"/>
    </source>
</evidence>
<dbReference type="PROSITE" id="PS01159">
    <property type="entry name" value="WW_DOMAIN_1"/>
    <property type="match status" value="1"/>
</dbReference>
<feature type="compositionally biased region" description="Low complexity" evidence="1">
    <location>
        <begin position="1232"/>
        <end position="1246"/>
    </location>
</feature>
<evidence type="ECO:0000313" key="3">
    <source>
        <dbReference type="EMBL" id="KAL0568697.1"/>
    </source>
</evidence>
<dbReference type="Pfam" id="PF00397">
    <property type="entry name" value="WW"/>
    <property type="match status" value="1"/>
</dbReference>
<evidence type="ECO:0000256" key="1">
    <source>
        <dbReference type="SAM" id="MobiDB-lite"/>
    </source>
</evidence>
<reference evidence="3 4" key="1">
    <citation type="submission" date="2024-02" db="EMBL/GenBank/DDBJ databases">
        <title>A draft genome for the cacao thread blight pathogen Marasmius crinis-equi.</title>
        <authorList>
            <person name="Cohen S.P."/>
            <person name="Baruah I.K."/>
            <person name="Amoako-Attah I."/>
            <person name="Bukari Y."/>
            <person name="Meinhardt L.W."/>
            <person name="Bailey B.A."/>
        </authorList>
    </citation>
    <scope>NUCLEOTIDE SEQUENCE [LARGE SCALE GENOMIC DNA]</scope>
    <source>
        <strain evidence="3 4">GH-76</strain>
    </source>
</reference>
<dbReference type="CDD" id="cd00201">
    <property type="entry name" value="WW"/>
    <property type="match status" value="1"/>
</dbReference>
<dbReference type="EMBL" id="JBAHYK010001277">
    <property type="protein sequence ID" value="KAL0568697.1"/>
    <property type="molecule type" value="Genomic_DNA"/>
</dbReference>
<feature type="compositionally biased region" description="Acidic residues" evidence="1">
    <location>
        <begin position="1"/>
        <end position="16"/>
    </location>
</feature>
<dbReference type="Gene3D" id="2.20.70.10">
    <property type="match status" value="1"/>
</dbReference>
<feature type="compositionally biased region" description="Polar residues" evidence="1">
    <location>
        <begin position="509"/>
        <end position="523"/>
    </location>
</feature>
<dbReference type="InterPro" id="IPR036020">
    <property type="entry name" value="WW_dom_sf"/>
</dbReference>
<feature type="compositionally biased region" description="Basic and acidic residues" evidence="1">
    <location>
        <begin position="745"/>
        <end position="801"/>
    </location>
</feature>
<gene>
    <name evidence="3" type="ORF">V5O48_013289</name>
</gene>
<feature type="compositionally biased region" description="Low complexity" evidence="1">
    <location>
        <begin position="174"/>
        <end position="187"/>
    </location>
</feature>
<feature type="compositionally biased region" description="Basic and acidic residues" evidence="1">
    <location>
        <begin position="388"/>
        <end position="416"/>
    </location>
</feature>
<proteinExistence type="predicted"/>
<dbReference type="PROSITE" id="PS50020">
    <property type="entry name" value="WW_DOMAIN_2"/>
    <property type="match status" value="1"/>
</dbReference>
<organism evidence="3 4">
    <name type="scientific">Marasmius crinis-equi</name>
    <dbReference type="NCBI Taxonomy" id="585013"/>
    <lineage>
        <taxon>Eukaryota</taxon>
        <taxon>Fungi</taxon>
        <taxon>Dikarya</taxon>
        <taxon>Basidiomycota</taxon>
        <taxon>Agaricomycotina</taxon>
        <taxon>Agaricomycetes</taxon>
        <taxon>Agaricomycetidae</taxon>
        <taxon>Agaricales</taxon>
        <taxon>Marasmiineae</taxon>
        <taxon>Marasmiaceae</taxon>
        <taxon>Marasmius</taxon>
    </lineage>
</organism>
<comment type="caution">
    <text evidence="3">The sequence shown here is derived from an EMBL/GenBank/DDBJ whole genome shotgun (WGS) entry which is preliminary data.</text>
</comment>
<dbReference type="SMART" id="SM00456">
    <property type="entry name" value="WW"/>
    <property type="match status" value="1"/>
</dbReference>
<feature type="region of interest" description="Disordered" evidence="1">
    <location>
        <begin position="237"/>
        <end position="1330"/>
    </location>
</feature>
<feature type="compositionally biased region" description="Pro residues" evidence="1">
    <location>
        <begin position="188"/>
        <end position="199"/>
    </location>
</feature>